<accession>A0A9N9AWG3</accession>
<dbReference type="EMBL" id="CAJVPK010000764">
    <property type="protein sequence ID" value="CAG8547207.1"/>
    <property type="molecule type" value="Genomic_DNA"/>
</dbReference>
<feature type="transmembrane region" description="Helical" evidence="2">
    <location>
        <begin position="140"/>
        <end position="159"/>
    </location>
</feature>
<reference evidence="3" key="1">
    <citation type="submission" date="2021-06" db="EMBL/GenBank/DDBJ databases">
        <authorList>
            <person name="Kallberg Y."/>
            <person name="Tangrot J."/>
            <person name="Rosling A."/>
        </authorList>
    </citation>
    <scope>NUCLEOTIDE SEQUENCE</scope>
    <source>
        <strain evidence="3">AZ414A</strain>
    </source>
</reference>
<gene>
    <name evidence="3" type="ORF">DEBURN_LOCUS6917</name>
</gene>
<comment type="caution">
    <text evidence="3">The sequence shown here is derived from an EMBL/GenBank/DDBJ whole genome shotgun (WGS) entry which is preliminary data.</text>
</comment>
<proteinExistence type="predicted"/>
<sequence length="165" mass="17983">MRLVGYTGPNLILSPLGVYWSGRTALKVFRQQDKIENGAIVPQVPSPIERDNSSNKNTSKMHSSQEGSTDGKNFPHSIPISTSDVSDKPPDHAKYRVAAKRLASFALGFLLINVIASFSTLWGVIKNNKSMSSRISSSDIIGSLLGISIFLIFGGFENLKLLFGR</sequence>
<feature type="transmembrane region" description="Helical" evidence="2">
    <location>
        <begin position="102"/>
        <end position="125"/>
    </location>
</feature>
<evidence type="ECO:0000256" key="2">
    <source>
        <dbReference type="SAM" id="Phobius"/>
    </source>
</evidence>
<evidence type="ECO:0000313" key="4">
    <source>
        <dbReference type="Proteomes" id="UP000789706"/>
    </source>
</evidence>
<feature type="region of interest" description="Disordered" evidence="1">
    <location>
        <begin position="40"/>
        <end position="90"/>
    </location>
</feature>
<dbReference type="OrthoDB" id="3256745at2759"/>
<evidence type="ECO:0000313" key="3">
    <source>
        <dbReference type="EMBL" id="CAG8547207.1"/>
    </source>
</evidence>
<keyword evidence="2" id="KW-0472">Membrane</keyword>
<evidence type="ECO:0000256" key="1">
    <source>
        <dbReference type="SAM" id="MobiDB-lite"/>
    </source>
</evidence>
<dbReference type="AlphaFoldDB" id="A0A9N9AWG3"/>
<organism evidence="3 4">
    <name type="scientific">Diversispora eburnea</name>
    <dbReference type="NCBI Taxonomy" id="1213867"/>
    <lineage>
        <taxon>Eukaryota</taxon>
        <taxon>Fungi</taxon>
        <taxon>Fungi incertae sedis</taxon>
        <taxon>Mucoromycota</taxon>
        <taxon>Glomeromycotina</taxon>
        <taxon>Glomeromycetes</taxon>
        <taxon>Diversisporales</taxon>
        <taxon>Diversisporaceae</taxon>
        <taxon>Diversispora</taxon>
    </lineage>
</organism>
<keyword evidence="4" id="KW-1185">Reference proteome</keyword>
<keyword evidence="2" id="KW-0812">Transmembrane</keyword>
<keyword evidence="2" id="KW-1133">Transmembrane helix</keyword>
<protein>
    <submittedName>
        <fullName evidence="3">3298_t:CDS:1</fullName>
    </submittedName>
</protein>
<name>A0A9N9AWG3_9GLOM</name>
<feature type="compositionally biased region" description="Polar residues" evidence="1">
    <location>
        <begin position="54"/>
        <end position="71"/>
    </location>
</feature>
<dbReference type="Proteomes" id="UP000789706">
    <property type="component" value="Unassembled WGS sequence"/>
</dbReference>